<keyword evidence="1" id="KW-0808">Transferase</keyword>
<name>A0A6I4MQQ0_9ACTN</name>
<organism evidence="3 4">
    <name type="scientific">Actinomadura physcomitrii</name>
    <dbReference type="NCBI Taxonomy" id="2650748"/>
    <lineage>
        <taxon>Bacteria</taxon>
        <taxon>Bacillati</taxon>
        <taxon>Actinomycetota</taxon>
        <taxon>Actinomycetes</taxon>
        <taxon>Streptosporangiales</taxon>
        <taxon>Thermomonosporaceae</taxon>
        <taxon>Actinomadura</taxon>
    </lineage>
</organism>
<keyword evidence="4" id="KW-1185">Reference proteome</keyword>
<dbReference type="AlphaFoldDB" id="A0A6I4MQQ0"/>
<evidence type="ECO:0000313" key="4">
    <source>
        <dbReference type="Proteomes" id="UP000462055"/>
    </source>
</evidence>
<dbReference type="GO" id="GO:0004674">
    <property type="term" value="F:protein serine/threonine kinase activity"/>
    <property type="evidence" value="ECO:0007669"/>
    <property type="project" value="UniProtKB-KW"/>
</dbReference>
<evidence type="ECO:0000256" key="1">
    <source>
        <dbReference type="ARBA" id="ARBA00022527"/>
    </source>
</evidence>
<dbReference type="GO" id="GO:0005524">
    <property type="term" value="F:ATP binding"/>
    <property type="evidence" value="ECO:0007669"/>
    <property type="project" value="UniProtKB-KW"/>
</dbReference>
<accession>A0A6I4MQQ0</accession>
<protein>
    <submittedName>
        <fullName evidence="3">ATP-binding protein</fullName>
    </submittedName>
</protein>
<dbReference type="InterPro" id="IPR003594">
    <property type="entry name" value="HATPase_dom"/>
</dbReference>
<dbReference type="PANTHER" id="PTHR35526">
    <property type="entry name" value="ANTI-SIGMA-F FACTOR RSBW-RELATED"/>
    <property type="match status" value="1"/>
</dbReference>
<dbReference type="CDD" id="cd16936">
    <property type="entry name" value="HATPase_RsbW-like"/>
    <property type="match status" value="1"/>
</dbReference>
<feature type="domain" description="Histidine kinase/HSP90-like ATPase" evidence="2">
    <location>
        <begin position="25"/>
        <end position="112"/>
    </location>
</feature>
<dbReference type="EMBL" id="WBMS02000028">
    <property type="protein sequence ID" value="MWA04596.1"/>
    <property type="molecule type" value="Genomic_DNA"/>
</dbReference>
<dbReference type="SUPFAM" id="SSF55874">
    <property type="entry name" value="ATPase domain of HSP90 chaperone/DNA topoisomerase II/histidine kinase"/>
    <property type="match status" value="1"/>
</dbReference>
<sequence length="131" mass="13984">MKATTMFTETSDTLVLEPTSQAPEAAQRFVSAHMKMWGLDDFDGRLVASELVTNAFLHGAGAIVVRLFREETKGLPTVEVSDQGARLPTLRQENYAATSGRGLLMVAAVSAAWGVRPPPAGGKSVWALLAI</sequence>
<dbReference type="Proteomes" id="UP000462055">
    <property type="component" value="Unassembled WGS sequence"/>
</dbReference>
<gene>
    <name evidence="3" type="ORF">F8568_030305</name>
</gene>
<keyword evidence="1" id="KW-0418">Kinase</keyword>
<comment type="caution">
    <text evidence="3">The sequence shown here is derived from an EMBL/GenBank/DDBJ whole genome shotgun (WGS) entry which is preliminary data.</text>
</comment>
<dbReference type="PANTHER" id="PTHR35526:SF3">
    <property type="entry name" value="ANTI-SIGMA-F FACTOR RSBW"/>
    <property type="match status" value="1"/>
</dbReference>
<keyword evidence="3" id="KW-0067">ATP-binding</keyword>
<keyword evidence="1" id="KW-0723">Serine/threonine-protein kinase</keyword>
<evidence type="ECO:0000313" key="3">
    <source>
        <dbReference type="EMBL" id="MWA04596.1"/>
    </source>
</evidence>
<dbReference type="Pfam" id="PF13581">
    <property type="entry name" value="HATPase_c_2"/>
    <property type="match status" value="1"/>
</dbReference>
<dbReference type="RefSeq" id="WP_151597099.1">
    <property type="nucleotide sequence ID" value="NZ_WBMS02000028.1"/>
</dbReference>
<reference evidence="3" key="1">
    <citation type="submission" date="2019-12" db="EMBL/GenBank/DDBJ databases">
        <title>Actinomadura physcomitrii sp. nov., a novel actinomycete isolated from moss [Physcomitrium sphaericum (Ludw) Fuernr].</title>
        <authorList>
            <person name="Zhuang X."/>
        </authorList>
    </citation>
    <scope>NUCLEOTIDE SEQUENCE [LARGE SCALE GENOMIC DNA]</scope>
    <source>
        <strain evidence="3">LD22</strain>
    </source>
</reference>
<dbReference type="Gene3D" id="3.30.565.10">
    <property type="entry name" value="Histidine kinase-like ATPase, C-terminal domain"/>
    <property type="match status" value="1"/>
</dbReference>
<evidence type="ECO:0000259" key="2">
    <source>
        <dbReference type="Pfam" id="PF13581"/>
    </source>
</evidence>
<keyword evidence="3" id="KW-0547">Nucleotide-binding</keyword>
<dbReference type="InterPro" id="IPR036890">
    <property type="entry name" value="HATPase_C_sf"/>
</dbReference>
<proteinExistence type="predicted"/>
<dbReference type="InterPro" id="IPR050267">
    <property type="entry name" value="Anti-sigma-factor_SerPK"/>
</dbReference>